<evidence type="ECO:0000313" key="3">
    <source>
        <dbReference type="Proteomes" id="UP000653454"/>
    </source>
</evidence>
<protein>
    <submittedName>
        <fullName evidence="2">(diamondback moth) hypothetical protein</fullName>
    </submittedName>
</protein>
<dbReference type="AlphaFoldDB" id="A0A8S4F6M1"/>
<keyword evidence="3" id="KW-1185">Reference proteome</keyword>
<proteinExistence type="predicted"/>
<evidence type="ECO:0000259" key="1">
    <source>
        <dbReference type="Pfam" id="PF23328"/>
    </source>
</evidence>
<organism evidence="2 3">
    <name type="scientific">Plutella xylostella</name>
    <name type="common">Diamondback moth</name>
    <name type="synonym">Plutella maculipennis</name>
    <dbReference type="NCBI Taxonomy" id="51655"/>
    <lineage>
        <taxon>Eukaryota</taxon>
        <taxon>Metazoa</taxon>
        <taxon>Ecdysozoa</taxon>
        <taxon>Arthropoda</taxon>
        <taxon>Hexapoda</taxon>
        <taxon>Insecta</taxon>
        <taxon>Pterygota</taxon>
        <taxon>Neoptera</taxon>
        <taxon>Endopterygota</taxon>
        <taxon>Lepidoptera</taxon>
        <taxon>Glossata</taxon>
        <taxon>Ditrysia</taxon>
        <taxon>Yponomeutoidea</taxon>
        <taxon>Plutellidae</taxon>
        <taxon>Plutella</taxon>
    </lineage>
</organism>
<evidence type="ECO:0000313" key="2">
    <source>
        <dbReference type="EMBL" id="CAG9123859.1"/>
    </source>
</evidence>
<comment type="caution">
    <text evidence="2">The sequence shown here is derived from an EMBL/GenBank/DDBJ whole genome shotgun (WGS) entry which is preliminary data.</text>
</comment>
<feature type="domain" description="Shavenoid isoform B-like N-terminal" evidence="1">
    <location>
        <begin position="19"/>
        <end position="84"/>
    </location>
</feature>
<name>A0A8S4F6M1_PLUXY</name>
<dbReference type="Pfam" id="PF23328">
    <property type="entry name" value="Sha_B_N"/>
    <property type="match status" value="1"/>
</dbReference>
<dbReference type="Proteomes" id="UP000653454">
    <property type="component" value="Unassembled WGS sequence"/>
</dbReference>
<reference evidence="2" key="1">
    <citation type="submission" date="2020-11" db="EMBL/GenBank/DDBJ databases">
        <authorList>
            <person name="Whiteford S."/>
        </authorList>
    </citation>
    <scope>NUCLEOTIDE SEQUENCE</scope>
</reference>
<gene>
    <name evidence="2" type="ORF">PLXY2_LOCUS7976</name>
</gene>
<accession>A0A8S4F6M1</accession>
<sequence length="96" mass="9768">MASLLLLLLSAVAAQRLGDVTRRDAGDTFTLTSGSCEAAECAEHGAGRSGVTGAAGAAGAECACACPQRAPLFREDRELCVDDLPGELFVTLILAT</sequence>
<dbReference type="EMBL" id="CAJHNJ030000029">
    <property type="protein sequence ID" value="CAG9123859.1"/>
    <property type="molecule type" value="Genomic_DNA"/>
</dbReference>
<dbReference type="InterPro" id="IPR057507">
    <property type="entry name" value="Sha_B-like_N"/>
</dbReference>